<keyword evidence="2 8" id="KW-1277">Toxin-antitoxin system</keyword>
<evidence type="ECO:0000313" key="11">
    <source>
        <dbReference type="Proteomes" id="UP000766904"/>
    </source>
</evidence>
<dbReference type="EMBL" id="PHNJ01000011">
    <property type="protein sequence ID" value="TYL37256.1"/>
    <property type="molecule type" value="Genomic_DNA"/>
</dbReference>
<organism evidence="10 11">
    <name type="scientific">Natronococcus pandeyae</name>
    <dbReference type="NCBI Taxonomy" id="2055836"/>
    <lineage>
        <taxon>Archaea</taxon>
        <taxon>Methanobacteriati</taxon>
        <taxon>Methanobacteriota</taxon>
        <taxon>Stenosarchaea group</taxon>
        <taxon>Halobacteria</taxon>
        <taxon>Halobacteriales</taxon>
        <taxon>Natrialbaceae</taxon>
        <taxon>Natronococcus</taxon>
    </lineage>
</organism>
<dbReference type="EC" id="3.1.-.-" evidence="8"/>
<dbReference type="SUPFAM" id="SSF88723">
    <property type="entry name" value="PIN domain-like"/>
    <property type="match status" value="1"/>
</dbReference>
<proteinExistence type="inferred from homology"/>
<dbReference type="HAMAP" id="MF_00265">
    <property type="entry name" value="VapC_Nob1"/>
    <property type="match status" value="1"/>
</dbReference>
<dbReference type="PANTHER" id="PTHR33653:SF1">
    <property type="entry name" value="RIBONUCLEASE VAPC2"/>
    <property type="match status" value="1"/>
</dbReference>
<dbReference type="PANTHER" id="PTHR33653">
    <property type="entry name" value="RIBONUCLEASE VAPC2"/>
    <property type="match status" value="1"/>
</dbReference>
<dbReference type="GO" id="GO:0000287">
    <property type="term" value="F:magnesium ion binding"/>
    <property type="evidence" value="ECO:0007669"/>
    <property type="project" value="UniProtKB-UniRule"/>
</dbReference>
<dbReference type="OrthoDB" id="38049at2157"/>
<dbReference type="Gene3D" id="3.40.50.1010">
    <property type="entry name" value="5'-nuclease"/>
    <property type="match status" value="1"/>
</dbReference>
<dbReference type="InterPro" id="IPR002716">
    <property type="entry name" value="PIN_dom"/>
</dbReference>
<evidence type="ECO:0000313" key="10">
    <source>
        <dbReference type="EMBL" id="TYL37256.1"/>
    </source>
</evidence>
<evidence type="ECO:0000256" key="8">
    <source>
        <dbReference type="HAMAP-Rule" id="MF_00265"/>
    </source>
</evidence>
<dbReference type="InterPro" id="IPR029060">
    <property type="entry name" value="PIN-like_dom_sf"/>
</dbReference>
<accession>A0A8J8PYL7</accession>
<keyword evidence="3 8" id="KW-0540">Nuclease</keyword>
<feature type="binding site" evidence="8">
    <location>
        <position position="100"/>
    </location>
    <ligand>
        <name>Mg(2+)</name>
        <dbReference type="ChEBI" id="CHEBI:18420"/>
    </ligand>
</feature>
<sequence>MKLCDTSVLVDIDRGGVDDRVGKLDDEGRHAISTVTVTELRLGVNKRYEAGDHRQETLDDLERLLARFEIVDADRAIASAAADLIHTLQVRGEPLHDLHDVYVGATALTEQLPVLTANADHFDRMDDVAVVDWTTF</sequence>
<evidence type="ECO:0000256" key="1">
    <source>
        <dbReference type="ARBA" id="ARBA00001946"/>
    </source>
</evidence>
<reference evidence="10" key="1">
    <citation type="submission" date="2017-11" db="EMBL/GenBank/DDBJ databases">
        <authorList>
            <person name="Kajale S.C."/>
            <person name="Sharma A."/>
        </authorList>
    </citation>
    <scope>NUCLEOTIDE SEQUENCE</scope>
    <source>
        <strain evidence="10">LS1_42</strain>
    </source>
</reference>
<comment type="cofactor">
    <cofactor evidence="1 8">
        <name>Mg(2+)</name>
        <dbReference type="ChEBI" id="CHEBI:18420"/>
    </cofactor>
</comment>
<dbReference type="GO" id="GO:0090729">
    <property type="term" value="F:toxin activity"/>
    <property type="evidence" value="ECO:0007669"/>
    <property type="project" value="UniProtKB-KW"/>
</dbReference>
<gene>
    <name evidence="8" type="primary">vapC</name>
    <name evidence="10" type="ORF">CV102_18285</name>
</gene>
<keyword evidence="11" id="KW-1185">Reference proteome</keyword>
<dbReference type="GO" id="GO:0016787">
    <property type="term" value="F:hydrolase activity"/>
    <property type="evidence" value="ECO:0007669"/>
    <property type="project" value="UniProtKB-KW"/>
</dbReference>
<dbReference type="Proteomes" id="UP000766904">
    <property type="component" value="Unassembled WGS sequence"/>
</dbReference>
<feature type="domain" description="PIN" evidence="9">
    <location>
        <begin position="3"/>
        <end position="126"/>
    </location>
</feature>
<comment type="caution">
    <text evidence="10">The sequence shown here is derived from an EMBL/GenBank/DDBJ whole genome shotgun (WGS) entry which is preliminary data.</text>
</comment>
<evidence type="ECO:0000256" key="2">
    <source>
        <dbReference type="ARBA" id="ARBA00022649"/>
    </source>
</evidence>
<dbReference type="Pfam" id="PF01850">
    <property type="entry name" value="PIN"/>
    <property type="match status" value="1"/>
</dbReference>
<keyword evidence="5 8" id="KW-0378">Hydrolase</keyword>
<evidence type="ECO:0000256" key="5">
    <source>
        <dbReference type="ARBA" id="ARBA00022801"/>
    </source>
</evidence>
<evidence type="ECO:0000256" key="3">
    <source>
        <dbReference type="ARBA" id="ARBA00022722"/>
    </source>
</evidence>
<dbReference type="InterPro" id="IPR050556">
    <property type="entry name" value="Type_II_TA_system_RNase"/>
</dbReference>
<comment type="similarity">
    <text evidence="7 8">Belongs to the PINc/VapC protein family.</text>
</comment>
<evidence type="ECO:0000256" key="4">
    <source>
        <dbReference type="ARBA" id="ARBA00022723"/>
    </source>
</evidence>
<keyword evidence="4 8" id="KW-0479">Metal-binding</keyword>
<keyword evidence="6 8" id="KW-0460">Magnesium</keyword>
<protein>
    <recommendedName>
        <fullName evidence="8">Ribonuclease VapC</fullName>
        <shortName evidence="8">RNase VapC</shortName>
        <ecNumber evidence="8">3.1.-.-</ecNumber>
    </recommendedName>
    <alternativeName>
        <fullName evidence="8">Putative toxin VapC</fullName>
    </alternativeName>
</protein>
<evidence type="ECO:0000259" key="9">
    <source>
        <dbReference type="Pfam" id="PF01850"/>
    </source>
</evidence>
<dbReference type="RefSeq" id="WP_148859405.1">
    <property type="nucleotide sequence ID" value="NZ_PHNJ01000011.1"/>
</dbReference>
<dbReference type="GO" id="GO:0004540">
    <property type="term" value="F:RNA nuclease activity"/>
    <property type="evidence" value="ECO:0007669"/>
    <property type="project" value="InterPro"/>
</dbReference>
<dbReference type="InterPro" id="IPR022907">
    <property type="entry name" value="VapC_family"/>
</dbReference>
<evidence type="ECO:0000256" key="7">
    <source>
        <dbReference type="ARBA" id="ARBA00038093"/>
    </source>
</evidence>
<feature type="binding site" evidence="8">
    <location>
        <position position="5"/>
    </location>
    <ligand>
        <name>Mg(2+)</name>
        <dbReference type="ChEBI" id="CHEBI:18420"/>
    </ligand>
</feature>
<comment type="function">
    <text evidence="8">Toxic component of a toxin-antitoxin (TA) system. An RNase.</text>
</comment>
<keyword evidence="8" id="KW-0800">Toxin</keyword>
<name>A0A8J8PYL7_9EURY</name>
<dbReference type="CDD" id="cd09881">
    <property type="entry name" value="PIN_VapC4-5_FitB-like"/>
    <property type="match status" value="1"/>
</dbReference>
<dbReference type="AlphaFoldDB" id="A0A8J8PYL7"/>
<evidence type="ECO:0000256" key="6">
    <source>
        <dbReference type="ARBA" id="ARBA00022842"/>
    </source>
</evidence>